<protein>
    <recommendedName>
        <fullName evidence="2">Cyanovirin-N domain-containing protein</fullName>
    </recommendedName>
</protein>
<feature type="signal peptide" evidence="1">
    <location>
        <begin position="1"/>
        <end position="30"/>
    </location>
</feature>
<evidence type="ECO:0000313" key="4">
    <source>
        <dbReference type="Proteomes" id="UP001212997"/>
    </source>
</evidence>
<feature type="chain" id="PRO_5042068311" description="Cyanovirin-N domain-containing protein" evidence="1">
    <location>
        <begin position="31"/>
        <end position="138"/>
    </location>
</feature>
<dbReference type="InterPro" id="IPR036673">
    <property type="entry name" value="Cyanovirin-N_sf"/>
</dbReference>
<accession>A0AAD5YAT2</accession>
<sequence>MVALNSLSKNTALALSGALLTAISFTVVNGEAQKDFKLSCQSWFLNGTTFTAFCNSPSGGFGVQSSLDLNRCIANFNGILVCAQNGFYSQSCRNCAVTPPPGSVLSCECQEVFSGPFIPASFDLNTCVSDLNGSLACP</sequence>
<dbReference type="InterPro" id="IPR011058">
    <property type="entry name" value="Cyanovirin-N"/>
</dbReference>
<dbReference type="Proteomes" id="UP001212997">
    <property type="component" value="Unassembled WGS sequence"/>
</dbReference>
<gene>
    <name evidence="3" type="ORF">NLI96_g9638</name>
</gene>
<evidence type="ECO:0000256" key="1">
    <source>
        <dbReference type="SAM" id="SignalP"/>
    </source>
</evidence>
<dbReference type="Pfam" id="PF08881">
    <property type="entry name" value="CVNH"/>
    <property type="match status" value="1"/>
</dbReference>
<evidence type="ECO:0000313" key="3">
    <source>
        <dbReference type="EMBL" id="KAJ3478607.1"/>
    </source>
</evidence>
<organism evidence="3 4">
    <name type="scientific">Meripilus lineatus</name>
    <dbReference type="NCBI Taxonomy" id="2056292"/>
    <lineage>
        <taxon>Eukaryota</taxon>
        <taxon>Fungi</taxon>
        <taxon>Dikarya</taxon>
        <taxon>Basidiomycota</taxon>
        <taxon>Agaricomycotina</taxon>
        <taxon>Agaricomycetes</taxon>
        <taxon>Polyporales</taxon>
        <taxon>Meripilaceae</taxon>
        <taxon>Meripilus</taxon>
    </lineage>
</organism>
<keyword evidence="1" id="KW-0732">Signal</keyword>
<name>A0AAD5YAT2_9APHY</name>
<feature type="domain" description="Cyanovirin-N" evidence="2">
    <location>
        <begin position="35"/>
        <end position="137"/>
    </location>
</feature>
<comment type="caution">
    <text evidence="3">The sequence shown here is derived from an EMBL/GenBank/DDBJ whole genome shotgun (WGS) entry which is preliminary data.</text>
</comment>
<dbReference type="SUPFAM" id="SSF51322">
    <property type="entry name" value="Cyanovirin-N"/>
    <property type="match status" value="1"/>
</dbReference>
<dbReference type="EMBL" id="JANAWD010000498">
    <property type="protein sequence ID" value="KAJ3478607.1"/>
    <property type="molecule type" value="Genomic_DNA"/>
</dbReference>
<dbReference type="Gene3D" id="2.30.60.10">
    <property type="entry name" value="Cyanovirin-N"/>
    <property type="match status" value="1"/>
</dbReference>
<proteinExistence type="predicted"/>
<reference evidence="3" key="1">
    <citation type="submission" date="2022-07" db="EMBL/GenBank/DDBJ databases">
        <title>Genome Sequence of Physisporinus lineatus.</title>
        <authorList>
            <person name="Buettner E."/>
        </authorList>
    </citation>
    <scope>NUCLEOTIDE SEQUENCE</scope>
    <source>
        <strain evidence="3">VT162</strain>
    </source>
</reference>
<dbReference type="AlphaFoldDB" id="A0AAD5YAT2"/>
<evidence type="ECO:0000259" key="2">
    <source>
        <dbReference type="SMART" id="SM01111"/>
    </source>
</evidence>
<keyword evidence="4" id="KW-1185">Reference proteome</keyword>
<dbReference type="SMART" id="SM01111">
    <property type="entry name" value="CVNH"/>
    <property type="match status" value="1"/>
</dbReference>